<dbReference type="SUPFAM" id="SSF56436">
    <property type="entry name" value="C-type lectin-like"/>
    <property type="match status" value="1"/>
</dbReference>
<proteinExistence type="predicted"/>
<feature type="domain" description="DinB-like" evidence="5">
    <location>
        <begin position="18"/>
        <end position="150"/>
    </location>
</feature>
<dbReference type="GO" id="GO:0052699">
    <property type="term" value="P:ergothioneine biosynthetic process"/>
    <property type="evidence" value="ECO:0007669"/>
    <property type="project" value="InterPro"/>
</dbReference>
<dbReference type="AlphaFoldDB" id="A0AAC9ITV8"/>
<dbReference type="OMA" id="CRGTFRN"/>
<dbReference type="InterPro" id="IPR024775">
    <property type="entry name" value="DinB-like"/>
</dbReference>
<dbReference type="InterPro" id="IPR051043">
    <property type="entry name" value="Sulfatase_Mod_Factor_Kinase"/>
</dbReference>
<dbReference type="Gene3D" id="3.90.1580.10">
    <property type="entry name" value="paralog of FGE (formylglycine-generating enzyme)"/>
    <property type="match status" value="2"/>
</dbReference>
<protein>
    <recommendedName>
        <fullName evidence="8">Ergothioneine biosynthesis protein EgtB</fullName>
    </recommendedName>
</protein>
<evidence type="ECO:0000256" key="3">
    <source>
        <dbReference type="ARBA" id="ARBA00037882"/>
    </source>
</evidence>
<comment type="pathway">
    <text evidence="3">Amino-acid biosynthesis; ergothioneine biosynthesis.</text>
</comment>
<dbReference type="InterPro" id="IPR016187">
    <property type="entry name" value="CTDL_fold"/>
</dbReference>
<evidence type="ECO:0000313" key="6">
    <source>
        <dbReference type="EMBL" id="APC01835.1"/>
    </source>
</evidence>
<dbReference type="RefSeq" id="WP_011903497.1">
    <property type="nucleotide sequence ID" value="NZ_CP015016.1"/>
</dbReference>
<evidence type="ECO:0000259" key="4">
    <source>
        <dbReference type="Pfam" id="PF03781"/>
    </source>
</evidence>
<dbReference type="InterPro" id="IPR005532">
    <property type="entry name" value="SUMF_dom"/>
</dbReference>
<evidence type="ECO:0008006" key="8">
    <source>
        <dbReference type="Google" id="ProtNLM"/>
    </source>
</evidence>
<evidence type="ECO:0000256" key="2">
    <source>
        <dbReference type="ARBA" id="ARBA00023004"/>
    </source>
</evidence>
<name>A0AAC9ITV8_9BURK</name>
<gene>
    <name evidence="6" type="ORF">AOC25_09505</name>
</gene>
<dbReference type="Pfam" id="PF03781">
    <property type="entry name" value="FGE-sulfatase"/>
    <property type="match status" value="1"/>
</dbReference>
<dbReference type="PANTHER" id="PTHR23150:SF36">
    <property type="entry name" value="HERCYNINE OXYGENASE"/>
    <property type="match status" value="1"/>
</dbReference>
<organism evidence="6 7">
    <name type="scientific">Polynucleobacter asymbioticus</name>
    <dbReference type="NCBI Taxonomy" id="576611"/>
    <lineage>
        <taxon>Bacteria</taxon>
        <taxon>Pseudomonadati</taxon>
        <taxon>Pseudomonadota</taxon>
        <taxon>Betaproteobacteria</taxon>
        <taxon>Burkholderiales</taxon>
        <taxon>Burkholderiaceae</taxon>
        <taxon>Polynucleobacter</taxon>
    </lineage>
</organism>
<reference evidence="6" key="1">
    <citation type="journal article" date="2017" name="Appl. Environ. Microbiol.">
        <title>Microdiversification of a pelagic Polynucleobacter species is mainly driven by acquisition of genomic islands from a partially interspecific gene pool.</title>
        <authorList>
            <person name="Hoetzinger M."/>
            <person name="Hahn M.W."/>
            <person name="Jezberova J."/>
            <person name="Schmidt J."/>
            <person name="Koll U."/>
        </authorList>
    </citation>
    <scope>NUCLEOTIDE SEQUENCE</scope>
    <source>
        <strain evidence="6">MWH-RechtKol4</strain>
    </source>
</reference>
<evidence type="ECO:0000313" key="7">
    <source>
        <dbReference type="Proteomes" id="UP000182060"/>
    </source>
</evidence>
<evidence type="ECO:0000259" key="5">
    <source>
        <dbReference type="Pfam" id="PF12867"/>
    </source>
</evidence>
<dbReference type="InterPro" id="IPR017806">
    <property type="entry name" value="EgtB"/>
</dbReference>
<keyword evidence="1" id="KW-0560">Oxidoreductase</keyword>
<dbReference type="GeneID" id="31482049"/>
<dbReference type="NCBIfam" id="TIGR03440">
    <property type="entry name" value="egtB_TIGR03440"/>
    <property type="match status" value="1"/>
</dbReference>
<dbReference type="SUPFAM" id="SSF109854">
    <property type="entry name" value="DinB/YfiT-like putative metalloenzymes"/>
    <property type="match status" value="1"/>
</dbReference>
<keyword evidence="2" id="KW-0408">Iron</keyword>
<feature type="domain" description="Sulfatase-modifying factor enzyme-like" evidence="4">
    <location>
        <begin position="188"/>
        <end position="328"/>
    </location>
</feature>
<dbReference type="Proteomes" id="UP000182060">
    <property type="component" value="Chromosome"/>
</dbReference>
<dbReference type="InterPro" id="IPR034660">
    <property type="entry name" value="DinB/YfiT-like"/>
</dbReference>
<dbReference type="EMBL" id="CP015017">
    <property type="protein sequence ID" value="APC01835.1"/>
    <property type="molecule type" value="Genomic_DNA"/>
</dbReference>
<dbReference type="Pfam" id="PF12867">
    <property type="entry name" value="DinB_2"/>
    <property type="match status" value="1"/>
</dbReference>
<dbReference type="PANTHER" id="PTHR23150">
    <property type="entry name" value="SULFATASE MODIFYING FACTOR 1, 2"/>
    <property type="match status" value="1"/>
</dbReference>
<sequence length="412" mass="47541">MHNKVFPQSLSANEVLEQFHRSRKYSTDLIVGLSAEDCQAQSMEDASPAKWHLAHVTWFYEVMVLKAFEDNFSFWNPEFAVLFNSYYNGIGDKHPRSKRGLLTRPSLAEVLEWRKNIEDRVCKLIKAKNSPELLWLIQVGINHEQQHQELLLTDLHHLFSNNSLFPVYSSLVKNISTAVAPFQWVEGMSGLVETGYEGEQFHFDNEGPKHQAFNQIHSIGNRLVSNAEWLQFIEDGGYQNFQWWLDAGWAWLQSEQISAPLYWNKEGQDQLLRFSLNGNLPLDLYAPVSNISYFEADAFARWASQNLSGFAGARLPTEFEWEAFARLNPESSNDLFGKVWQWTSSNYNPYPGYQPWGGIAGEYNGKFMVNQMVLRGSSEYTPSDHSRISYRNFFPTHARWQMTGLRLAKDGL</sequence>
<accession>A0AAC9ITV8</accession>
<dbReference type="InterPro" id="IPR042095">
    <property type="entry name" value="SUMF_sf"/>
</dbReference>
<evidence type="ECO:0000256" key="1">
    <source>
        <dbReference type="ARBA" id="ARBA00023002"/>
    </source>
</evidence>